<dbReference type="GO" id="GO:0016788">
    <property type="term" value="F:hydrolase activity, acting on ester bonds"/>
    <property type="evidence" value="ECO:0007669"/>
    <property type="project" value="InterPro"/>
</dbReference>
<comment type="caution">
    <text evidence="3">The sequence shown here is derived from an EMBL/GenBank/DDBJ whole genome shotgun (WGS) entry which is preliminary data.</text>
</comment>
<gene>
    <name evidence="3" type="ORF">GQ43DRAFT_440343</name>
</gene>
<sequence length="353" mass="39840">MFLSCLSHLFLLLPLTSAFPKNDPLTPSKHFSWPSTTSLIAFGDSYTYIQGTSGRQNFSFIGDLQNLAFTPQELLLNKIVQNQTGTAEGGPNWVQWLTGCGLREGLTDVVRDCGEERGKKGGKKMLWDFAFAGADISTEFTPLHHPYTVPLTDQIAQFTNYGEPALSSFVEKAKTLVTSWIGINDISDSAKYNISSFPSFYSQLQDRHFKLMEDIYKLGYRKFLFMNLPPLERTPDRVFKENPSVNKTMVGWFNTALTQHAETFQSKHHDLEIMLFDVNSLLTRVLDNPKKWGFTNTTGYCKASDQPDVLQNPTKYGCAADFPGGYFWWNSGHLTSRVHGIIAKELRGWLSGK</sequence>
<organism evidence="3 4">
    <name type="scientific">Delitschia confertaspora ATCC 74209</name>
    <dbReference type="NCBI Taxonomy" id="1513339"/>
    <lineage>
        <taxon>Eukaryota</taxon>
        <taxon>Fungi</taxon>
        <taxon>Dikarya</taxon>
        <taxon>Ascomycota</taxon>
        <taxon>Pezizomycotina</taxon>
        <taxon>Dothideomycetes</taxon>
        <taxon>Pleosporomycetidae</taxon>
        <taxon>Pleosporales</taxon>
        <taxon>Delitschiaceae</taxon>
        <taxon>Delitschia</taxon>
    </lineage>
</organism>
<dbReference type="Pfam" id="PF00657">
    <property type="entry name" value="Lipase_GDSL"/>
    <property type="match status" value="1"/>
</dbReference>
<evidence type="ECO:0000256" key="2">
    <source>
        <dbReference type="SAM" id="SignalP"/>
    </source>
</evidence>
<accession>A0A9P4JMD5</accession>
<dbReference type="OrthoDB" id="1600564at2759"/>
<dbReference type="InterPro" id="IPR051058">
    <property type="entry name" value="GDSL_Est/Lipase"/>
</dbReference>
<dbReference type="InterPro" id="IPR001087">
    <property type="entry name" value="GDSL"/>
</dbReference>
<dbReference type="Gene3D" id="3.40.50.1110">
    <property type="entry name" value="SGNH hydrolase"/>
    <property type="match status" value="1"/>
</dbReference>
<keyword evidence="2" id="KW-0732">Signal</keyword>
<evidence type="ECO:0000313" key="4">
    <source>
        <dbReference type="Proteomes" id="UP000799536"/>
    </source>
</evidence>
<dbReference type="EMBL" id="ML993964">
    <property type="protein sequence ID" value="KAF2201720.1"/>
    <property type="molecule type" value="Genomic_DNA"/>
</dbReference>
<protein>
    <submittedName>
        <fullName evidence="3">Lysophospholipase A</fullName>
    </submittedName>
</protein>
<dbReference type="PANTHER" id="PTHR45648:SF85">
    <property type="entry name" value="A, PUTATIVE (AFU_ORTHOLOGUE AFUA_2G10760)-RELATED"/>
    <property type="match status" value="1"/>
</dbReference>
<evidence type="ECO:0000256" key="1">
    <source>
        <dbReference type="ARBA" id="ARBA00022801"/>
    </source>
</evidence>
<feature type="signal peptide" evidence="2">
    <location>
        <begin position="1"/>
        <end position="18"/>
    </location>
</feature>
<name>A0A9P4JMD5_9PLEO</name>
<dbReference type="CDD" id="cd01846">
    <property type="entry name" value="fatty_acyltransferase_like"/>
    <property type="match status" value="1"/>
</dbReference>
<dbReference type="PANTHER" id="PTHR45648">
    <property type="entry name" value="GDSL LIPASE/ACYLHYDROLASE FAMILY PROTEIN (AFU_ORTHOLOGUE AFUA_4G14700)"/>
    <property type="match status" value="1"/>
</dbReference>
<dbReference type="InterPro" id="IPR036514">
    <property type="entry name" value="SGNH_hydro_sf"/>
</dbReference>
<reference evidence="3" key="1">
    <citation type="journal article" date="2020" name="Stud. Mycol.">
        <title>101 Dothideomycetes genomes: a test case for predicting lifestyles and emergence of pathogens.</title>
        <authorList>
            <person name="Haridas S."/>
            <person name="Albert R."/>
            <person name="Binder M."/>
            <person name="Bloem J."/>
            <person name="Labutti K."/>
            <person name="Salamov A."/>
            <person name="Andreopoulos B."/>
            <person name="Baker S."/>
            <person name="Barry K."/>
            <person name="Bills G."/>
            <person name="Bluhm B."/>
            <person name="Cannon C."/>
            <person name="Castanera R."/>
            <person name="Culley D."/>
            <person name="Daum C."/>
            <person name="Ezra D."/>
            <person name="Gonzalez J."/>
            <person name="Henrissat B."/>
            <person name="Kuo A."/>
            <person name="Liang C."/>
            <person name="Lipzen A."/>
            <person name="Lutzoni F."/>
            <person name="Magnuson J."/>
            <person name="Mondo S."/>
            <person name="Nolan M."/>
            <person name="Ohm R."/>
            <person name="Pangilinan J."/>
            <person name="Park H.-J."/>
            <person name="Ramirez L."/>
            <person name="Alfaro M."/>
            <person name="Sun H."/>
            <person name="Tritt A."/>
            <person name="Yoshinaga Y."/>
            <person name="Zwiers L.-H."/>
            <person name="Turgeon B."/>
            <person name="Goodwin S."/>
            <person name="Spatafora J."/>
            <person name="Crous P."/>
            <person name="Grigoriev I."/>
        </authorList>
    </citation>
    <scope>NUCLEOTIDE SEQUENCE</scope>
    <source>
        <strain evidence="3">ATCC 74209</strain>
    </source>
</reference>
<dbReference type="SUPFAM" id="SSF52266">
    <property type="entry name" value="SGNH hydrolase"/>
    <property type="match status" value="1"/>
</dbReference>
<keyword evidence="1" id="KW-0378">Hydrolase</keyword>
<dbReference type="Proteomes" id="UP000799536">
    <property type="component" value="Unassembled WGS sequence"/>
</dbReference>
<feature type="chain" id="PRO_5040324954" evidence="2">
    <location>
        <begin position="19"/>
        <end position="353"/>
    </location>
</feature>
<evidence type="ECO:0000313" key="3">
    <source>
        <dbReference type="EMBL" id="KAF2201720.1"/>
    </source>
</evidence>
<proteinExistence type="predicted"/>
<dbReference type="AlphaFoldDB" id="A0A9P4JMD5"/>
<keyword evidence="4" id="KW-1185">Reference proteome</keyword>